<gene>
    <name evidence="3" type="ORF">BaRGS_00006958</name>
</gene>
<evidence type="ECO:0000256" key="1">
    <source>
        <dbReference type="ARBA" id="ARBA00022703"/>
    </source>
</evidence>
<dbReference type="PROSITE" id="PS50168">
    <property type="entry name" value="DED"/>
    <property type="match status" value="1"/>
</dbReference>
<name>A0ABD0LQY7_9CAEN</name>
<reference evidence="3 4" key="1">
    <citation type="journal article" date="2023" name="Sci. Data">
        <title>Genome assembly of the Korean intertidal mud-creeper Batillaria attramentaria.</title>
        <authorList>
            <person name="Patra A.K."/>
            <person name="Ho P.T."/>
            <person name="Jun S."/>
            <person name="Lee S.J."/>
            <person name="Kim Y."/>
            <person name="Won Y.J."/>
        </authorList>
    </citation>
    <scope>NUCLEOTIDE SEQUENCE [LARGE SCALE GENOMIC DNA]</scope>
    <source>
        <strain evidence="3">Wonlab-2016</strain>
    </source>
</reference>
<comment type="caution">
    <text evidence="3">The sequence shown here is derived from an EMBL/GenBank/DDBJ whole genome shotgun (WGS) entry which is preliminary data.</text>
</comment>
<keyword evidence="4" id="KW-1185">Reference proteome</keyword>
<dbReference type="AlphaFoldDB" id="A0ABD0LQY7"/>
<organism evidence="3 4">
    <name type="scientific">Batillaria attramentaria</name>
    <dbReference type="NCBI Taxonomy" id="370345"/>
    <lineage>
        <taxon>Eukaryota</taxon>
        <taxon>Metazoa</taxon>
        <taxon>Spiralia</taxon>
        <taxon>Lophotrochozoa</taxon>
        <taxon>Mollusca</taxon>
        <taxon>Gastropoda</taxon>
        <taxon>Caenogastropoda</taxon>
        <taxon>Sorbeoconcha</taxon>
        <taxon>Cerithioidea</taxon>
        <taxon>Batillariidae</taxon>
        <taxon>Batillaria</taxon>
    </lineage>
</organism>
<dbReference type="SUPFAM" id="SSF47986">
    <property type="entry name" value="DEATH domain"/>
    <property type="match status" value="1"/>
</dbReference>
<dbReference type="Gene3D" id="1.10.533.10">
    <property type="entry name" value="Death Domain, Fas"/>
    <property type="match status" value="1"/>
</dbReference>
<accession>A0ABD0LQY7</accession>
<dbReference type="Proteomes" id="UP001519460">
    <property type="component" value="Unassembled WGS sequence"/>
</dbReference>
<proteinExistence type="predicted"/>
<dbReference type="CDD" id="cd00045">
    <property type="entry name" value="DED"/>
    <property type="match status" value="1"/>
</dbReference>
<evidence type="ECO:0000313" key="3">
    <source>
        <dbReference type="EMBL" id="KAK7501872.1"/>
    </source>
</evidence>
<sequence>MTEGDGPCIADVIPSDDWELNVLLLKVAQALDDADFNKLKFLCTGRKGIPAGVLERLSTPEKLFTYLRQQKMISRDNLLLLQAFLWHVDRRDLHNMAADYARRLENGFQHIRFHVEGGLSRFQRAELEALRSQVSRLLFVPPEFVFLSGVEPAHSMTLTFMVHRNCEAPLPDLLRDHGESFSSLGVDRVWVEGQELFLKETIPIVMESKVEKNLCELFDRNKLLEEKVADQEVTLMKHQEQLHSACAEAASWQRRESYFRSLLARASEDDKLTAPVPITDPKEGTTHIIV</sequence>
<dbReference type="GO" id="GO:0042981">
    <property type="term" value="P:regulation of apoptotic process"/>
    <property type="evidence" value="ECO:0007669"/>
    <property type="project" value="UniProtKB-ARBA"/>
</dbReference>
<dbReference type="Pfam" id="PF01335">
    <property type="entry name" value="DED"/>
    <property type="match status" value="1"/>
</dbReference>
<feature type="domain" description="DED" evidence="2">
    <location>
        <begin position="19"/>
        <end position="99"/>
    </location>
</feature>
<dbReference type="PANTHER" id="PTHR48169">
    <property type="entry name" value="DED DOMAIN-CONTAINING PROTEIN"/>
    <property type="match status" value="1"/>
</dbReference>
<evidence type="ECO:0000313" key="4">
    <source>
        <dbReference type="Proteomes" id="UP001519460"/>
    </source>
</evidence>
<protein>
    <recommendedName>
        <fullName evidence="2">DED domain-containing protein</fullName>
    </recommendedName>
</protein>
<dbReference type="GO" id="GO:0006915">
    <property type="term" value="P:apoptotic process"/>
    <property type="evidence" value="ECO:0007669"/>
    <property type="project" value="UniProtKB-KW"/>
</dbReference>
<dbReference type="InterPro" id="IPR011029">
    <property type="entry name" value="DEATH-like_dom_sf"/>
</dbReference>
<keyword evidence="1" id="KW-0053">Apoptosis</keyword>
<evidence type="ECO:0000259" key="2">
    <source>
        <dbReference type="PROSITE" id="PS50168"/>
    </source>
</evidence>
<dbReference type="InterPro" id="IPR001875">
    <property type="entry name" value="DED_dom"/>
</dbReference>
<dbReference type="EMBL" id="JACVVK020000029">
    <property type="protein sequence ID" value="KAK7501872.1"/>
    <property type="molecule type" value="Genomic_DNA"/>
</dbReference>
<dbReference type="PANTHER" id="PTHR48169:SF7">
    <property type="entry name" value="CASPASE 10"/>
    <property type="match status" value="1"/>
</dbReference>